<dbReference type="Gene3D" id="1.10.275.20">
    <property type="entry name" value="Choline/Carnitine o-acyltransferase"/>
    <property type="match status" value="1"/>
</dbReference>
<dbReference type="InterPro" id="IPR000542">
    <property type="entry name" value="Carn_acyl_trans"/>
</dbReference>
<keyword evidence="5" id="KW-0276">Fatty acid metabolism</keyword>
<proteinExistence type="inferred from homology"/>
<evidence type="ECO:0000256" key="6">
    <source>
        <dbReference type="ARBA" id="ARBA00023098"/>
    </source>
</evidence>
<dbReference type="AlphaFoldDB" id="A0AAN9TQ79"/>
<dbReference type="InterPro" id="IPR039551">
    <property type="entry name" value="Cho/carn_acyl_trans"/>
</dbReference>
<comment type="catalytic activity">
    <reaction evidence="8">
        <text>4,8-dimethylnonanoyl-CoA + (R)-carnitine = O-4,8-dimethylnonanoyl-(R)-carnitine + CoA</text>
        <dbReference type="Rhea" id="RHEA:44860"/>
        <dbReference type="ChEBI" id="CHEBI:16347"/>
        <dbReference type="ChEBI" id="CHEBI:57287"/>
        <dbReference type="ChEBI" id="CHEBI:77061"/>
        <dbReference type="ChEBI" id="CHEBI:84654"/>
    </reaction>
</comment>
<dbReference type="Gene3D" id="3.30.559.10">
    <property type="entry name" value="Chloramphenicol acetyltransferase-like domain"/>
    <property type="match status" value="1"/>
</dbReference>
<comment type="caution">
    <text evidence="12">The sequence shown here is derived from an EMBL/GenBank/DDBJ whole genome shotgun (WGS) entry which is preliminary data.</text>
</comment>
<dbReference type="Proteomes" id="UP001367676">
    <property type="component" value="Unassembled WGS sequence"/>
</dbReference>
<evidence type="ECO:0000256" key="2">
    <source>
        <dbReference type="ARBA" id="ARBA00005232"/>
    </source>
</evidence>
<evidence type="ECO:0000313" key="13">
    <source>
        <dbReference type="Proteomes" id="UP001367676"/>
    </source>
</evidence>
<keyword evidence="4 10" id="KW-0808">Transferase</keyword>
<evidence type="ECO:0000256" key="3">
    <source>
        <dbReference type="ARBA" id="ARBA00022448"/>
    </source>
</evidence>
<feature type="domain" description="Choline/carnitine acyltransferase" evidence="11">
    <location>
        <begin position="72"/>
        <end position="659"/>
    </location>
</feature>
<dbReference type="SUPFAM" id="SSF52777">
    <property type="entry name" value="CoA-dependent acyltransferases"/>
    <property type="match status" value="2"/>
</dbReference>
<reference evidence="12 13" key="1">
    <citation type="submission" date="2024-03" db="EMBL/GenBank/DDBJ databases">
        <title>Adaptation during the transition from Ophiocordyceps entomopathogen to insect associate is accompanied by gene loss and intensified selection.</title>
        <authorList>
            <person name="Ward C.M."/>
            <person name="Onetto C.A."/>
            <person name="Borneman A.R."/>
        </authorList>
    </citation>
    <scope>NUCLEOTIDE SEQUENCE [LARGE SCALE GENOMIC DNA]</scope>
    <source>
        <strain evidence="12">AWRI1</strain>
        <tissue evidence="12">Single Adult Female</tissue>
    </source>
</reference>
<accession>A0AAN9TQ79</accession>
<dbReference type="GO" id="GO:0004095">
    <property type="term" value="F:carnitine O-palmitoyltransferase activity"/>
    <property type="evidence" value="ECO:0007669"/>
    <property type="project" value="TreeGrafter"/>
</dbReference>
<dbReference type="Gene3D" id="1.20.1280.180">
    <property type="match status" value="1"/>
</dbReference>
<keyword evidence="6" id="KW-0443">Lipid metabolism</keyword>
<evidence type="ECO:0000313" key="12">
    <source>
        <dbReference type="EMBL" id="KAK7582620.1"/>
    </source>
</evidence>
<organism evidence="12 13">
    <name type="scientific">Parthenolecanium corni</name>
    <dbReference type="NCBI Taxonomy" id="536013"/>
    <lineage>
        <taxon>Eukaryota</taxon>
        <taxon>Metazoa</taxon>
        <taxon>Ecdysozoa</taxon>
        <taxon>Arthropoda</taxon>
        <taxon>Hexapoda</taxon>
        <taxon>Insecta</taxon>
        <taxon>Pterygota</taxon>
        <taxon>Neoptera</taxon>
        <taxon>Paraneoptera</taxon>
        <taxon>Hemiptera</taxon>
        <taxon>Sternorrhyncha</taxon>
        <taxon>Coccoidea</taxon>
        <taxon>Coccidae</taxon>
        <taxon>Parthenolecanium</taxon>
    </lineage>
</organism>
<evidence type="ECO:0000256" key="4">
    <source>
        <dbReference type="ARBA" id="ARBA00022679"/>
    </source>
</evidence>
<sequence length="672" mass="76372">MLSPITCSVAQLLTITSPITSYHNNTRRSSTPVSTITRVDHFPSLGNLTDDYQYWQRSLLPTEHFQKSLPRLPIPKLDKTCERYLLALKPLLDDYSFSKTTRVVKDFEVGEGVALQNKLVEEDKRNNHTSYISKPWFDMYLSDRTPLPINYNPCLIYIPCGEDFYDQQLIKTSNLIISSLRFYKSLKDNLLEPEVFHLNPKKSDTKKFRVLTRLLPPAVSWYGAYLMNAYPLDMSQYSSLFNSTRIPELKKDRLYQDKSKKHILVLRKGNFYTVEVLDENGDIKSPEFILSSINSILRDSSEPNEHPVGVLTTCERNHWAEIRKNLEKLGNGHVLNEIDSSLFVVALDNVILDSSRDVVRWFLHSDGTNRWFDKSFTLISATNGHAGINFEHSWGDGVAVLRYFQDIFKDANKTPRVTKQTDMSSLDSNSAPKKLNFNIDDGIKKEIHNALASYQNVCNSLSIHDVICDIGKDFCKAHKVSPDAVMQLGFQLAYYNRTKKTAATYESCSTAAFKHGRTETVRPCTVETKEFCEAISSGQESNGNLLQLIYKCSVMHTHLTKNAAMGQGFDRHLFALRKIAERNSENLPSIFTNPSYELINHNTLSTSTLSSDLVYAGAFGPVVPDGYGIAYMIRKENCGMIVTNYKKHTDGEKFSESLKDSFQSLKSVFTNQ</sequence>
<comment type="pathway">
    <text evidence="1">Lipid metabolism; fatty acid beta-oxidation.</text>
</comment>
<evidence type="ECO:0000256" key="7">
    <source>
        <dbReference type="ARBA" id="ARBA00023315"/>
    </source>
</evidence>
<evidence type="ECO:0000256" key="1">
    <source>
        <dbReference type="ARBA" id="ARBA00005005"/>
    </source>
</evidence>
<evidence type="ECO:0000256" key="8">
    <source>
        <dbReference type="ARBA" id="ARBA00048999"/>
    </source>
</evidence>
<feature type="active site" description="Proton acceptor" evidence="9">
    <location>
        <position position="392"/>
    </location>
</feature>
<name>A0AAN9TQ79_9HEMI</name>
<evidence type="ECO:0000256" key="10">
    <source>
        <dbReference type="RuleBase" id="RU003801"/>
    </source>
</evidence>
<dbReference type="InterPro" id="IPR023213">
    <property type="entry name" value="CAT-like_dom_sf"/>
</dbReference>
<dbReference type="Pfam" id="PF00755">
    <property type="entry name" value="Carn_acyltransf"/>
    <property type="match status" value="1"/>
</dbReference>
<evidence type="ECO:0000256" key="5">
    <source>
        <dbReference type="ARBA" id="ARBA00022832"/>
    </source>
</evidence>
<dbReference type="Gene3D" id="3.30.559.70">
    <property type="entry name" value="Choline/Carnitine o-acyltransferase, domain 2"/>
    <property type="match status" value="1"/>
</dbReference>
<evidence type="ECO:0000256" key="9">
    <source>
        <dbReference type="PIRSR" id="PIRSR600542-1"/>
    </source>
</evidence>
<dbReference type="FunFam" id="1.20.1280.180:FF:000001">
    <property type="entry name" value="Carnitine O-palmitoyltransferase 2, mitochondrial"/>
    <property type="match status" value="1"/>
</dbReference>
<comment type="similarity">
    <text evidence="2 10">Belongs to the carnitine/choline acetyltransferase family.</text>
</comment>
<dbReference type="InterPro" id="IPR042231">
    <property type="entry name" value="Cho/carn_acyl_trans_2"/>
</dbReference>
<gene>
    <name evidence="12" type="ORF">V9T40_014065</name>
</gene>
<dbReference type="PROSITE" id="PS00440">
    <property type="entry name" value="ACYLTRANSF_C_2"/>
    <property type="match status" value="1"/>
</dbReference>
<dbReference type="InterPro" id="IPR042572">
    <property type="entry name" value="Carn_acyl_trans_N"/>
</dbReference>
<dbReference type="PANTHER" id="PTHR22589:SF16">
    <property type="entry name" value="CARNITINE O-PALMITOYLTRANSFERASE 2, MITOCHONDRIAL"/>
    <property type="match status" value="1"/>
</dbReference>
<dbReference type="PANTHER" id="PTHR22589">
    <property type="entry name" value="CARNITINE O-ACYLTRANSFERASE"/>
    <property type="match status" value="1"/>
</dbReference>
<keyword evidence="7 10" id="KW-0012">Acyltransferase</keyword>
<protein>
    <recommendedName>
        <fullName evidence="11">Choline/carnitine acyltransferase domain-containing protein</fullName>
    </recommendedName>
</protein>
<dbReference type="GO" id="GO:0006635">
    <property type="term" value="P:fatty acid beta-oxidation"/>
    <property type="evidence" value="ECO:0007669"/>
    <property type="project" value="TreeGrafter"/>
</dbReference>
<keyword evidence="13" id="KW-1185">Reference proteome</keyword>
<keyword evidence="3" id="KW-0813">Transport</keyword>
<dbReference type="EMBL" id="JBBCAQ010000033">
    <property type="protein sequence ID" value="KAK7582620.1"/>
    <property type="molecule type" value="Genomic_DNA"/>
</dbReference>
<evidence type="ECO:0000259" key="11">
    <source>
        <dbReference type="Pfam" id="PF00755"/>
    </source>
</evidence>
<dbReference type="FunFam" id="1.10.275.20:FF:000001">
    <property type="entry name" value="carnitine O-palmitoyltransferase 2, mitochondrial"/>
    <property type="match status" value="1"/>
</dbReference>
<dbReference type="GO" id="GO:0005739">
    <property type="term" value="C:mitochondrion"/>
    <property type="evidence" value="ECO:0007669"/>
    <property type="project" value="TreeGrafter"/>
</dbReference>